<proteinExistence type="predicted"/>
<sequence length="190" mass="20473">MYALVDPGCNKDDSNHANTSNDGDKPNSNDDGESVIIEEVISKVIDLNEESDEDIELENVQDTTVLPNSSKHSTNATEFVIVNAANLSSSVMDVMETAVGDIQIKDELSESIAADLNTNDVLENDPMDLLELNHRSESSSSIKSQEETDFADDGSSIGSSSIQTGSNSSISVLDWIRTTRGCSTKKETSH</sequence>
<feature type="compositionally biased region" description="Low complexity" evidence="1">
    <location>
        <begin position="154"/>
        <end position="166"/>
    </location>
</feature>
<gene>
    <name evidence="2" type="ORF">EVAR_71591_1</name>
</gene>
<dbReference type="AlphaFoldDB" id="A0A4C1TR05"/>
<protein>
    <submittedName>
        <fullName evidence="2">Uncharacterized protein</fullName>
    </submittedName>
</protein>
<name>A0A4C1TR05_EUMVA</name>
<evidence type="ECO:0000256" key="1">
    <source>
        <dbReference type="SAM" id="MobiDB-lite"/>
    </source>
</evidence>
<dbReference type="OrthoDB" id="10262320at2759"/>
<reference evidence="2 3" key="1">
    <citation type="journal article" date="2019" name="Commun. Biol.">
        <title>The bagworm genome reveals a unique fibroin gene that provides high tensile strength.</title>
        <authorList>
            <person name="Kono N."/>
            <person name="Nakamura H."/>
            <person name="Ohtoshi R."/>
            <person name="Tomita M."/>
            <person name="Numata K."/>
            <person name="Arakawa K."/>
        </authorList>
    </citation>
    <scope>NUCLEOTIDE SEQUENCE [LARGE SCALE GENOMIC DNA]</scope>
</reference>
<feature type="region of interest" description="Disordered" evidence="1">
    <location>
        <begin position="135"/>
        <end position="166"/>
    </location>
</feature>
<organism evidence="2 3">
    <name type="scientific">Eumeta variegata</name>
    <name type="common">Bagworm moth</name>
    <name type="synonym">Eumeta japonica</name>
    <dbReference type="NCBI Taxonomy" id="151549"/>
    <lineage>
        <taxon>Eukaryota</taxon>
        <taxon>Metazoa</taxon>
        <taxon>Ecdysozoa</taxon>
        <taxon>Arthropoda</taxon>
        <taxon>Hexapoda</taxon>
        <taxon>Insecta</taxon>
        <taxon>Pterygota</taxon>
        <taxon>Neoptera</taxon>
        <taxon>Endopterygota</taxon>
        <taxon>Lepidoptera</taxon>
        <taxon>Glossata</taxon>
        <taxon>Ditrysia</taxon>
        <taxon>Tineoidea</taxon>
        <taxon>Psychidae</taxon>
        <taxon>Oiketicinae</taxon>
        <taxon>Eumeta</taxon>
    </lineage>
</organism>
<comment type="caution">
    <text evidence="2">The sequence shown here is derived from an EMBL/GenBank/DDBJ whole genome shotgun (WGS) entry which is preliminary data.</text>
</comment>
<keyword evidence="3" id="KW-1185">Reference proteome</keyword>
<dbReference type="Proteomes" id="UP000299102">
    <property type="component" value="Unassembled WGS sequence"/>
</dbReference>
<evidence type="ECO:0000313" key="2">
    <source>
        <dbReference type="EMBL" id="GBP16388.1"/>
    </source>
</evidence>
<dbReference type="EMBL" id="BGZK01006021">
    <property type="protein sequence ID" value="GBP16388.1"/>
    <property type="molecule type" value="Genomic_DNA"/>
</dbReference>
<evidence type="ECO:0000313" key="3">
    <source>
        <dbReference type="Proteomes" id="UP000299102"/>
    </source>
</evidence>
<feature type="region of interest" description="Disordered" evidence="1">
    <location>
        <begin position="1"/>
        <end position="34"/>
    </location>
</feature>
<accession>A0A4C1TR05</accession>